<feature type="compositionally biased region" description="Low complexity" evidence="1">
    <location>
        <begin position="33"/>
        <end position="47"/>
    </location>
</feature>
<dbReference type="EMBL" id="CP013747">
    <property type="protein sequence ID" value="ALV40382.1"/>
    <property type="molecule type" value="Genomic_DNA"/>
</dbReference>
<evidence type="ECO:0000313" key="3">
    <source>
        <dbReference type="Proteomes" id="UP000065151"/>
    </source>
</evidence>
<proteinExistence type="predicted"/>
<protein>
    <recommendedName>
        <fullName evidence="4">DUF5666 domain-containing protein</fullName>
    </recommendedName>
</protein>
<dbReference type="RefSeq" id="WP_058929562.1">
    <property type="nucleotide sequence ID" value="NZ_CP013747.1"/>
</dbReference>
<dbReference type="AlphaFoldDB" id="A0A0U3Q1B7"/>
<organism evidence="2">
    <name type="scientific">Pseudarthrobacter sulfonivorans</name>
    <dbReference type="NCBI Taxonomy" id="121292"/>
    <lineage>
        <taxon>Bacteria</taxon>
        <taxon>Bacillati</taxon>
        <taxon>Actinomycetota</taxon>
        <taxon>Actinomycetes</taxon>
        <taxon>Micrococcales</taxon>
        <taxon>Micrococcaceae</taxon>
        <taxon>Pseudarthrobacter</taxon>
    </lineage>
</organism>
<evidence type="ECO:0000313" key="2">
    <source>
        <dbReference type="EMBL" id="ALV40382.1"/>
    </source>
</evidence>
<dbReference type="KEGG" id="psul:AU252_03705"/>
<feature type="region of interest" description="Disordered" evidence="1">
    <location>
        <begin position="33"/>
        <end position="74"/>
    </location>
</feature>
<evidence type="ECO:0000256" key="1">
    <source>
        <dbReference type="SAM" id="MobiDB-lite"/>
    </source>
</evidence>
<reference evidence="2 3" key="1">
    <citation type="submission" date="2015-12" db="EMBL/GenBank/DDBJ databases">
        <authorList>
            <person name="Shamseldin A."/>
            <person name="Moawad H."/>
            <person name="Abd El-Rahim W.M."/>
            <person name="Sadowsky M.J."/>
        </authorList>
    </citation>
    <scope>NUCLEOTIDE SEQUENCE [LARGE SCALE GENOMIC DNA]</scope>
    <source>
        <strain evidence="2 3">Ar51</strain>
    </source>
</reference>
<name>A0A0U3Q1B7_9MICC</name>
<dbReference type="STRING" id="121292.AU252_03705"/>
<feature type="compositionally biased region" description="Gly residues" evidence="1">
    <location>
        <begin position="175"/>
        <end position="187"/>
    </location>
</feature>
<sequence>MSVQEPLRFRKALLAGVIALALTGTGVAIAWSATDTPSPSPSASAPGKSDKAKGQEKPAKAQRPQHLHSESVVKKADGTFETLLTQQGTVEAVSETSLTVKSEDGFTQTYAVNAETRIIKFPAPAADGSPATGDDGKRLKRSEVTIAEIATGEAVRVSGVKNGDNATARQIVEGAGTGPGLGLGKGMGKGHGHGLGKGLGHAKRLPPSK</sequence>
<feature type="compositionally biased region" description="Basic and acidic residues" evidence="1">
    <location>
        <begin position="48"/>
        <end position="59"/>
    </location>
</feature>
<gene>
    <name evidence="2" type="ORF">AU252_03705</name>
</gene>
<evidence type="ECO:0008006" key="4">
    <source>
        <dbReference type="Google" id="ProtNLM"/>
    </source>
</evidence>
<accession>A0A0U3Q1B7</accession>
<feature type="compositionally biased region" description="Basic residues" evidence="1">
    <location>
        <begin position="188"/>
        <end position="209"/>
    </location>
</feature>
<dbReference type="Proteomes" id="UP000065151">
    <property type="component" value="Chromosome"/>
</dbReference>
<feature type="region of interest" description="Disordered" evidence="1">
    <location>
        <begin position="173"/>
        <end position="209"/>
    </location>
</feature>